<gene>
    <name evidence="6" type="ORF">NQ318_021332</name>
</gene>
<comment type="caution">
    <text evidence="6">The sequence shown here is derived from an EMBL/GenBank/DDBJ whole genome shotgun (WGS) entry which is preliminary data.</text>
</comment>
<protein>
    <recommendedName>
        <fullName evidence="5">Lipase domain-containing protein</fullName>
    </recommendedName>
</protein>
<dbReference type="PANTHER" id="PTHR11610">
    <property type="entry name" value="LIPASE"/>
    <property type="match status" value="1"/>
</dbReference>
<reference evidence="6" key="1">
    <citation type="journal article" date="2023" name="Insect Mol. Biol.">
        <title>Genome sequencing provides insights into the evolution of gene families encoding plant cell wall-degrading enzymes in longhorned beetles.</title>
        <authorList>
            <person name="Shin N.R."/>
            <person name="Okamura Y."/>
            <person name="Kirsch R."/>
            <person name="Pauchet Y."/>
        </authorList>
    </citation>
    <scope>NUCLEOTIDE SEQUENCE</scope>
    <source>
        <strain evidence="6">AMC_N1</strain>
    </source>
</reference>
<dbReference type="Proteomes" id="UP001162162">
    <property type="component" value="Unassembled WGS sequence"/>
</dbReference>
<evidence type="ECO:0000313" key="6">
    <source>
        <dbReference type="EMBL" id="KAJ8961732.1"/>
    </source>
</evidence>
<organism evidence="6 7">
    <name type="scientific">Aromia moschata</name>
    <dbReference type="NCBI Taxonomy" id="1265417"/>
    <lineage>
        <taxon>Eukaryota</taxon>
        <taxon>Metazoa</taxon>
        <taxon>Ecdysozoa</taxon>
        <taxon>Arthropoda</taxon>
        <taxon>Hexapoda</taxon>
        <taxon>Insecta</taxon>
        <taxon>Pterygota</taxon>
        <taxon>Neoptera</taxon>
        <taxon>Endopterygota</taxon>
        <taxon>Coleoptera</taxon>
        <taxon>Polyphaga</taxon>
        <taxon>Cucujiformia</taxon>
        <taxon>Chrysomeloidea</taxon>
        <taxon>Cerambycidae</taxon>
        <taxon>Cerambycinae</taxon>
        <taxon>Callichromatini</taxon>
        <taxon>Aromia</taxon>
    </lineage>
</organism>
<dbReference type="PANTHER" id="PTHR11610:SF169">
    <property type="entry name" value="GH15759P-RELATED"/>
    <property type="match status" value="1"/>
</dbReference>
<dbReference type="AlphaFoldDB" id="A0AAV8ZC40"/>
<accession>A0AAV8ZC40</accession>
<dbReference type="InterPro" id="IPR013818">
    <property type="entry name" value="Lipase"/>
</dbReference>
<evidence type="ECO:0000256" key="1">
    <source>
        <dbReference type="ARBA" id="ARBA00004613"/>
    </source>
</evidence>
<dbReference type="InterPro" id="IPR000734">
    <property type="entry name" value="TAG_lipase"/>
</dbReference>
<dbReference type="EMBL" id="JAPWTK010000004">
    <property type="protein sequence ID" value="KAJ8961732.1"/>
    <property type="molecule type" value="Genomic_DNA"/>
</dbReference>
<dbReference type="InterPro" id="IPR029058">
    <property type="entry name" value="AB_hydrolase_fold"/>
</dbReference>
<comment type="subcellular location">
    <subcellularLocation>
        <location evidence="1">Secreted</location>
    </subcellularLocation>
</comment>
<evidence type="ECO:0000259" key="5">
    <source>
        <dbReference type="Pfam" id="PF00151"/>
    </source>
</evidence>
<proteinExistence type="inferred from homology"/>
<dbReference type="SUPFAM" id="SSF53474">
    <property type="entry name" value="alpha/beta-Hydrolases"/>
    <property type="match status" value="1"/>
</dbReference>
<evidence type="ECO:0000313" key="7">
    <source>
        <dbReference type="Proteomes" id="UP001162162"/>
    </source>
</evidence>
<dbReference type="GO" id="GO:0016298">
    <property type="term" value="F:lipase activity"/>
    <property type="evidence" value="ECO:0007669"/>
    <property type="project" value="InterPro"/>
</dbReference>
<keyword evidence="3" id="KW-0964">Secreted</keyword>
<name>A0AAV8ZC40_9CUCU</name>
<dbReference type="GO" id="GO:0016042">
    <property type="term" value="P:lipid catabolic process"/>
    <property type="evidence" value="ECO:0007669"/>
    <property type="project" value="TreeGrafter"/>
</dbReference>
<dbReference type="GO" id="GO:0017171">
    <property type="term" value="F:serine hydrolase activity"/>
    <property type="evidence" value="ECO:0007669"/>
    <property type="project" value="TreeGrafter"/>
</dbReference>
<dbReference type="PRINTS" id="PR00821">
    <property type="entry name" value="TAGLIPASE"/>
</dbReference>
<feature type="non-terminal residue" evidence="6">
    <location>
        <position position="1"/>
    </location>
</feature>
<dbReference type="Gene3D" id="3.40.50.1820">
    <property type="entry name" value="alpha/beta hydrolase"/>
    <property type="match status" value="1"/>
</dbReference>
<dbReference type="Pfam" id="PF00151">
    <property type="entry name" value="Lipase"/>
    <property type="match status" value="1"/>
</dbReference>
<evidence type="ECO:0000256" key="2">
    <source>
        <dbReference type="ARBA" id="ARBA00010701"/>
    </source>
</evidence>
<keyword evidence="7" id="KW-1185">Reference proteome</keyword>
<feature type="domain" description="Lipase" evidence="5">
    <location>
        <begin position="7"/>
        <end position="274"/>
    </location>
</feature>
<dbReference type="GO" id="GO:0005615">
    <property type="term" value="C:extracellular space"/>
    <property type="evidence" value="ECO:0007669"/>
    <property type="project" value="TreeGrafter"/>
</dbReference>
<evidence type="ECO:0000256" key="3">
    <source>
        <dbReference type="ARBA" id="ARBA00022525"/>
    </source>
</evidence>
<comment type="similarity">
    <text evidence="2 4">Belongs to the AB hydrolase superfamily. Lipase family.</text>
</comment>
<sequence length="276" mass="30663">HNPLQPSQLRIGDDKALSESHFNFSEPTILFFHAFFESSQATPATTIRTAYLQRGDHNVLLVNAQRLEAGPWYLTAAKNTRVVGMYTAKMIDYLVSRGLYLPSLHLAGLSLGAQMAGVCGQNVKSGRIRRITDSDITLLTFLEICRLGSSRPLFIKWPLSLKLDASDAEFVDIIHTDAGIFGYSRQIGHVDFWPNQGIAPQPGCTIKEVKQRSPDSILEPLFCSHWRSYQFFAESVINPKAFANAVSCASWADYASGSCDALQRPTTRMGLYVSKQ</sequence>
<evidence type="ECO:0000256" key="4">
    <source>
        <dbReference type="RuleBase" id="RU004262"/>
    </source>
</evidence>